<reference evidence="4" key="1">
    <citation type="journal article" date="2013" name="Ind. Biotechnol.">
        <title>Comparative genomics analysis of Trichoderma reesei strains.</title>
        <authorList>
            <person name="Koike H."/>
            <person name="Aerts A."/>
            <person name="LaButti K."/>
            <person name="Grigoriev I.V."/>
            <person name="Baker S.E."/>
        </authorList>
    </citation>
    <scope>NUCLEOTIDE SEQUENCE [LARGE SCALE GENOMIC DNA]</scope>
    <source>
        <strain evidence="4">ATCC 56765 / BCRC 32924 / NRRL 11460 / Rut C-30</strain>
    </source>
</reference>
<feature type="domain" description="Alpha/beta hydrolase fold-3" evidence="2">
    <location>
        <begin position="95"/>
        <end position="316"/>
    </location>
</feature>
<evidence type="ECO:0000256" key="1">
    <source>
        <dbReference type="ARBA" id="ARBA00022801"/>
    </source>
</evidence>
<dbReference type="GO" id="GO:0016787">
    <property type="term" value="F:hydrolase activity"/>
    <property type="evidence" value="ECO:0007669"/>
    <property type="project" value="UniProtKB-KW"/>
</dbReference>
<sequence>MDVPEPIRKPTVPEPEDYVNPLENSSRWSLNARAQAIRYASSLGFSIANRTEPAAPTPSTEFWADSTLAACKGPKKIRVEVWTPPRLSVGPRAAVVALHGGGWILGQGTDTARWACAVMTSLDAVVFTINYRLAPTYPFPTAVEDCVDAICQIAKRAAQFGIDPNRIILSGFSAGGTMTLASWIVLQEPERWNYTLPFIPPRITGLVLFYPGLDWTISRQDKRLSCSRPDLTLSKGLTDLIDASYVYPPIPRPLRADLRLSPGLMPDELLEKLPPVHLCLCEYDMLLAEGLRFADRLKKMDKAHNLRIVAKEKHAWDCPPPMVQKESVEVEYGEATQAIASWLGQQHDTDRESMRSMKTKRLKIPRPSLMPLRSKSASLLSFRTTPAGPF</sequence>
<evidence type="ECO:0000313" key="3">
    <source>
        <dbReference type="EMBL" id="ETS02032.1"/>
    </source>
</evidence>
<dbReference type="Pfam" id="PF07859">
    <property type="entry name" value="Abhydrolase_3"/>
    <property type="match status" value="1"/>
</dbReference>
<dbReference type="Proteomes" id="UP000024376">
    <property type="component" value="Unassembled WGS sequence"/>
</dbReference>
<dbReference type="InterPro" id="IPR013094">
    <property type="entry name" value="AB_hydrolase_3"/>
</dbReference>
<dbReference type="Gene3D" id="3.40.50.1820">
    <property type="entry name" value="alpha/beta hydrolase"/>
    <property type="match status" value="1"/>
</dbReference>
<dbReference type="InterPro" id="IPR050300">
    <property type="entry name" value="GDXG_lipolytic_enzyme"/>
</dbReference>
<dbReference type="OrthoDB" id="433474at2759"/>
<dbReference type="SUPFAM" id="SSF53474">
    <property type="entry name" value="alpha/beta-Hydrolases"/>
    <property type="match status" value="1"/>
</dbReference>
<organism evidence="3 4">
    <name type="scientific">Hypocrea jecorina (strain ATCC 56765 / BCRC 32924 / NRRL 11460 / Rut C-30)</name>
    <name type="common">Trichoderma reesei</name>
    <dbReference type="NCBI Taxonomy" id="1344414"/>
    <lineage>
        <taxon>Eukaryota</taxon>
        <taxon>Fungi</taxon>
        <taxon>Dikarya</taxon>
        <taxon>Ascomycota</taxon>
        <taxon>Pezizomycotina</taxon>
        <taxon>Sordariomycetes</taxon>
        <taxon>Hypocreomycetidae</taxon>
        <taxon>Hypocreales</taxon>
        <taxon>Hypocreaceae</taxon>
        <taxon>Trichoderma</taxon>
    </lineage>
</organism>
<evidence type="ECO:0000259" key="2">
    <source>
        <dbReference type="Pfam" id="PF07859"/>
    </source>
</evidence>
<evidence type="ECO:0000313" key="4">
    <source>
        <dbReference type="Proteomes" id="UP000024376"/>
    </source>
</evidence>
<accession>A0A024SCW1</accession>
<dbReference type="AlphaFoldDB" id="A0A024SCW1"/>
<dbReference type="PANTHER" id="PTHR48081:SF8">
    <property type="entry name" value="ALPHA_BETA HYDROLASE FOLD-3 DOMAIN-CONTAINING PROTEIN-RELATED"/>
    <property type="match status" value="1"/>
</dbReference>
<dbReference type="HOGENOM" id="CLU_012494_3_2_1"/>
<dbReference type="SMR" id="A0A024SCW1"/>
<dbReference type="InterPro" id="IPR029058">
    <property type="entry name" value="AB_hydrolase_fold"/>
</dbReference>
<keyword evidence="1" id="KW-0378">Hydrolase</keyword>
<dbReference type="EMBL" id="KI911146">
    <property type="protein sequence ID" value="ETS02032.1"/>
    <property type="molecule type" value="Genomic_DNA"/>
</dbReference>
<dbReference type="PANTHER" id="PTHR48081">
    <property type="entry name" value="AB HYDROLASE SUPERFAMILY PROTEIN C4A8.06C"/>
    <property type="match status" value="1"/>
</dbReference>
<name>A0A024SCW1_HYPJR</name>
<protein>
    <submittedName>
        <fullName evidence="3">Putative lipase</fullName>
    </submittedName>
</protein>
<gene>
    <name evidence="3" type="ORF">M419DRAFT_137130</name>
</gene>
<proteinExistence type="predicted"/>
<dbReference type="KEGG" id="trr:M419DRAFT_137130"/>